<comment type="similarity">
    <text evidence="2 7">Belongs to the DPM2 family.</text>
</comment>
<comment type="function">
    <text evidence="7">Regulatory subunit of the dolichol-phosphate mannose (DPM) synthase complex; essential for the ER localization.</text>
</comment>
<protein>
    <recommendedName>
        <fullName evidence="7">Dolichol phosphate-mannose biosynthesis regulatory protein</fullName>
    </recommendedName>
</protein>
<evidence type="ECO:0000256" key="5">
    <source>
        <dbReference type="ARBA" id="ARBA00022989"/>
    </source>
</evidence>
<comment type="subunit">
    <text evidence="7">Component of the dolichol-phosphate mannose (DPM) synthase complex.</text>
</comment>
<proteinExistence type="inferred from homology"/>
<dbReference type="InterPro" id="IPR009914">
    <property type="entry name" value="DPM2"/>
</dbReference>
<dbReference type="GO" id="GO:0033185">
    <property type="term" value="C:dolichol-phosphate-mannose synthase complex"/>
    <property type="evidence" value="ECO:0007669"/>
    <property type="project" value="TreeGrafter"/>
</dbReference>
<evidence type="ECO:0000256" key="1">
    <source>
        <dbReference type="ARBA" id="ARBA00004477"/>
    </source>
</evidence>
<feature type="transmembrane region" description="Helical" evidence="7">
    <location>
        <begin position="53"/>
        <end position="70"/>
    </location>
</feature>
<dbReference type="EMBL" id="LN483142">
    <property type="protein sequence ID" value="CED82989.1"/>
    <property type="molecule type" value="Genomic_DNA"/>
</dbReference>
<organism evidence="8">
    <name type="scientific">Phaffia rhodozyma</name>
    <name type="common">Yeast</name>
    <name type="synonym">Xanthophyllomyces dendrorhous</name>
    <dbReference type="NCBI Taxonomy" id="264483"/>
    <lineage>
        <taxon>Eukaryota</taxon>
        <taxon>Fungi</taxon>
        <taxon>Dikarya</taxon>
        <taxon>Basidiomycota</taxon>
        <taxon>Agaricomycotina</taxon>
        <taxon>Tremellomycetes</taxon>
        <taxon>Cystofilobasidiales</taxon>
        <taxon>Mrakiaceae</taxon>
        <taxon>Phaffia</taxon>
    </lineage>
</organism>
<dbReference type="AlphaFoldDB" id="A0A0F7SQL8"/>
<dbReference type="GO" id="GO:0180047">
    <property type="term" value="P:dolichol phosphate mannose biosynthetic process"/>
    <property type="evidence" value="ECO:0007669"/>
    <property type="project" value="InterPro"/>
</dbReference>
<keyword evidence="6 7" id="KW-0472">Membrane</keyword>
<dbReference type="GO" id="GO:0006506">
    <property type="term" value="P:GPI anchor biosynthetic process"/>
    <property type="evidence" value="ECO:0007669"/>
    <property type="project" value="TreeGrafter"/>
</dbReference>
<evidence type="ECO:0000256" key="4">
    <source>
        <dbReference type="ARBA" id="ARBA00022824"/>
    </source>
</evidence>
<evidence type="ECO:0000256" key="3">
    <source>
        <dbReference type="ARBA" id="ARBA00022692"/>
    </source>
</evidence>
<feature type="transmembrane region" description="Helical" evidence="7">
    <location>
        <begin position="12"/>
        <end position="33"/>
    </location>
</feature>
<reference evidence="8" key="1">
    <citation type="submission" date="2014-08" db="EMBL/GenBank/DDBJ databases">
        <authorList>
            <person name="Sharma Rahul"/>
            <person name="Thines Marco"/>
        </authorList>
    </citation>
    <scope>NUCLEOTIDE SEQUENCE</scope>
</reference>
<evidence type="ECO:0000256" key="2">
    <source>
        <dbReference type="ARBA" id="ARBA00005478"/>
    </source>
</evidence>
<sequence>MISDKSIGAGLLLFTSLGLIWYTIWTLVTPFFNSEHPIHSLSIFPSREVAVKAPVWILLAGIAAVLARIIKNARYQLQDIT</sequence>
<comment type="pathway">
    <text evidence="7">Protein modification; protein glycosylation.</text>
</comment>
<evidence type="ECO:0000256" key="7">
    <source>
        <dbReference type="RuleBase" id="RU365084"/>
    </source>
</evidence>
<dbReference type="UniPathway" id="UPA00378"/>
<name>A0A0F7SQL8_PHARH</name>
<comment type="subcellular location">
    <subcellularLocation>
        <location evidence="1 7">Endoplasmic reticulum membrane</location>
        <topology evidence="1 7">Multi-pass membrane protein</topology>
    </subcellularLocation>
</comment>
<keyword evidence="5 7" id="KW-1133">Transmembrane helix</keyword>
<keyword evidence="4 7" id="KW-0256">Endoplasmic reticulum</keyword>
<dbReference type="GO" id="GO:0030234">
    <property type="term" value="F:enzyme regulator activity"/>
    <property type="evidence" value="ECO:0007669"/>
    <property type="project" value="UniProtKB-UniRule"/>
</dbReference>
<accession>A0A0F7SQL8</accession>
<dbReference type="PANTHER" id="PTHR15039">
    <property type="entry name" value="DOLICHOL PHOSPHATE-MANNOSE BIOSYNTHESIS REGULATORY PROTEIN"/>
    <property type="match status" value="1"/>
</dbReference>
<evidence type="ECO:0000256" key="6">
    <source>
        <dbReference type="ARBA" id="ARBA00023136"/>
    </source>
</evidence>
<evidence type="ECO:0000313" key="8">
    <source>
        <dbReference type="EMBL" id="CED82989.1"/>
    </source>
</evidence>
<dbReference type="Pfam" id="PF07297">
    <property type="entry name" value="DPM2"/>
    <property type="match status" value="1"/>
</dbReference>
<dbReference type="GO" id="GO:0005789">
    <property type="term" value="C:endoplasmic reticulum membrane"/>
    <property type="evidence" value="ECO:0007669"/>
    <property type="project" value="UniProtKB-SubCell"/>
</dbReference>
<dbReference type="PANTHER" id="PTHR15039:SF11">
    <property type="entry name" value="DOLICHOL PHOSPHATE-MANNOSE BIOSYNTHESIS REGULATORY PROTEIN"/>
    <property type="match status" value="1"/>
</dbReference>
<keyword evidence="3 7" id="KW-0812">Transmembrane</keyword>